<dbReference type="Proteomes" id="UP001165962">
    <property type="component" value="Unassembled WGS sequence"/>
</dbReference>
<protein>
    <submittedName>
        <fullName evidence="2">Uncharacterized protein</fullName>
    </submittedName>
</protein>
<comment type="caution">
    <text evidence="2">The sequence shown here is derived from an EMBL/GenBank/DDBJ whole genome shotgun (WGS) entry which is preliminary data.</text>
</comment>
<dbReference type="RefSeq" id="WP_166156705.1">
    <property type="nucleotide sequence ID" value="NZ_JAAOIW010000023.1"/>
</dbReference>
<keyword evidence="1" id="KW-0472">Membrane</keyword>
<evidence type="ECO:0000313" key="3">
    <source>
        <dbReference type="Proteomes" id="UP001165962"/>
    </source>
</evidence>
<dbReference type="EMBL" id="JAAOIW010000023">
    <property type="protein sequence ID" value="NHN34896.1"/>
    <property type="molecule type" value="Genomic_DNA"/>
</dbReference>
<evidence type="ECO:0000256" key="1">
    <source>
        <dbReference type="SAM" id="Phobius"/>
    </source>
</evidence>
<evidence type="ECO:0000313" key="2">
    <source>
        <dbReference type="EMBL" id="NHN34896.1"/>
    </source>
</evidence>
<proteinExistence type="predicted"/>
<keyword evidence="3" id="KW-1185">Reference proteome</keyword>
<organism evidence="2 3">
    <name type="scientific">Paenibacillus agricola</name>
    <dbReference type="NCBI Taxonomy" id="2716264"/>
    <lineage>
        <taxon>Bacteria</taxon>
        <taxon>Bacillati</taxon>
        <taxon>Bacillota</taxon>
        <taxon>Bacilli</taxon>
        <taxon>Bacillales</taxon>
        <taxon>Paenibacillaceae</taxon>
        <taxon>Paenibacillus</taxon>
    </lineage>
</organism>
<name>A0ABX0JGI0_9BACL</name>
<feature type="transmembrane region" description="Helical" evidence="1">
    <location>
        <begin position="6"/>
        <end position="21"/>
    </location>
</feature>
<accession>A0ABX0JGI0</accession>
<keyword evidence="1" id="KW-0812">Transmembrane</keyword>
<gene>
    <name evidence="2" type="ORF">G9U52_34705</name>
</gene>
<keyword evidence="1" id="KW-1133">Transmembrane helix</keyword>
<sequence length="281" mass="32422">MQIIRYLFVVAIVATIFLLFIRPRLKQRKSLETVQDLLGSDVTVSTQGLIQHNNMFRYIIEVQSVNGQTSSKNEQAMIWMNFRDLVNTLGFPYTILVQSQYLGLKDYSSWYQAQFIDNPILTPEMRECAEHVVNDLNKQDDEQNIRDYKNYYILHFNPTSDSIDSGVKTGMNVLDDFIGKQTSETKGMPEDELMDLAQQVLDESCNEIFSHSQQIGMKCRLLDREGVYQMTYQMLQKEMAVWARLKDANDAQSFTVNINSITKKLLQFEYGGADDAKENAN</sequence>
<reference evidence="2" key="1">
    <citation type="submission" date="2020-03" db="EMBL/GenBank/DDBJ databases">
        <title>Draft sequencing of Paenibacilllus sp. S3N08.</title>
        <authorList>
            <person name="Kim D.-U."/>
        </authorList>
    </citation>
    <scope>NUCLEOTIDE SEQUENCE</scope>
    <source>
        <strain evidence="2">S3N08</strain>
    </source>
</reference>